<sequence length="450" mass="49741">MGIASEGSATPFATKVTPQELGQIITLRKNLDLMEGLGKFAAQYLKLGWSLLALDARTGANLGVDFTLPRPDWSRCLMDESLKGAEVNLAVRTGSPSRLFVITVDSEAGGRQLDAFGPWRSPCIARNKTTREQHFYHLPSFWELSTASVSALKVLGEGAMALVPPSMEPDLEDTWHWWQAPWESPPCPPPPGLTHFLEKTGLLSTPELEGRPPLTWHEVLPRISGHKELLRALLVPQASLSRYYQQIITEALKAGVNDPKLLKTLLWHAPHGDAPQRPERWRGLLKVVTEVDRGRRGLSQAAASTPKEAENLPPQTLLHRLEKLAARTRELERQLASLRPPAQRADSPPVTGPEPRGTTGPGAIPLWEEWLTLIRRPSLAEGEVRKFQHAVANFLKANPDLAADEGKLQMVLYSYANYVDIDPGNKGLSYEKKLAKAGDLARNLLNSLAF</sequence>
<evidence type="ECO:0000256" key="1">
    <source>
        <dbReference type="SAM" id="MobiDB-lite"/>
    </source>
</evidence>
<accession>A0A7C3SJ24</accession>
<reference evidence="2" key="1">
    <citation type="journal article" date="2020" name="mSystems">
        <title>Genome- and Community-Level Interaction Insights into Carbon Utilization and Element Cycling Functions of Hydrothermarchaeota in Hydrothermal Sediment.</title>
        <authorList>
            <person name="Zhou Z."/>
            <person name="Liu Y."/>
            <person name="Xu W."/>
            <person name="Pan J."/>
            <person name="Luo Z.H."/>
            <person name="Li M."/>
        </authorList>
    </citation>
    <scope>NUCLEOTIDE SEQUENCE [LARGE SCALE GENOMIC DNA]</scope>
    <source>
        <strain evidence="2">SpSt-776</strain>
    </source>
</reference>
<evidence type="ECO:0008006" key="3">
    <source>
        <dbReference type="Google" id="ProtNLM"/>
    </source>
</evidence>
<organism evidence="2">
    <name type="scientific">Desulfobacca acetoxidans</name>
    <dbReference type="NCBI Taxonomy" id="60893"/>
    <lineage>
        <taxon>Bacteria</taxon>
        <taxon>Pseudomonadati</taxon>
        <taxon>Thermodesulfobacteriota</taxon>
        <taxon>Desulfobaccia</taxon>
        <taxon>Desulfobaccales</taxon>
        <taxon>Desulfobaccaceae</taxon>
        <taxon>Desulfobacca</taxon>
    </lineage>
</organism>
<gene>
    <name evidence="2" type="ORF">ENV62_06470</name>
</gene>
<comment type="caution">
    <text evidence="2">The sequence shown here is derived from an EMBL/GenBank/DDBJ whole genome shotgun (WGS) entry which is preliminary data.</text>
</comment>
<proteinExistence type="predicted"/>
<dbReference type="EMBL" id="DTHB01000043">
    <property type="protein sequence ID" value="HGB14861.1"/>
    <property type="molecule type" value="Genomic_DNA"/>
</dbReference>
<protein>
    <recommendedName>
        <fullName evidence="3">DNA primase/polymerase bifunctional N-terminal domain-containing protein</fullName>
    </recommendedName>
</protein>
<feature type="compositionally biased region" description="Low complexity" evidence="1">
    <location>
        <begin position="353"/>
        <end position="362"/>
    </location>
</feature>
<dbReference type="AlphaFoldDB" id="A0A7C3SJ24"/>
<evidence type="ECO:0000313" key="2">
    <source>
        <dbReference type="EMBL" id="HGB14861.1"/>
    </source>
</evidence>
<feature type="region of interest" description="Disordered" evidence="1">
    <location>
        <begin position="334"/>
        <end position="362"/>
    </location>
</feature>
<name>A0A7C3SJ24_9BACT</name>